<dbReference type="EMBL" id="CP017599">
    <property type="protein sequence ID" value="AOX00109.1"/>
    <property type="molecule type" value="Genomic_DNA"/>
</dbReference>
<organism evidence="1 2">
    <name type="scientific">Moorena producens PAL-8-15-08-1</name>
    <dbReference type="NCBI Taxonomy" id="1458985"/>
    <lineage>
        <taxon>Bacteria</taxon>
        <taxon>Bacillati</taxon>
        <taxon>Cyanobacteriota</taxon>
        <taxon>Cyanophyceae</taxon>
        <taxon>Coleofasciculales</taxon>
        <taxon>Coleofasciculaceae</taxon>
        <taxon>Moorena</taxon>
    </lineage>
</organism>
<dbReference type="Proteomes" id="UP000177870">
    <property type="component" value="Chromosome"/>
</dbReference>
<name>A0A1D8TR41_9CYAN</name>
<dbReference type="KEGG" id="mpro:BJP34_12215"/>
<protein>
    <submittedName>
        <fullName evidence="1">Uncharacterized protein</fullName>
    </submittedName>
</protein>
<sequence length="84" mass="9690">MVKAIHPDGEGHPYQQTVAQASRLCSTLTMDWGIVIDPFYPYTQHGCQWRICHFIWLALDFWTQPAISLLAWQEDLETLAIEDA</sequence>
<gene>
    <name evidence="1" type="ORF">BJP34_12215</name>
</gene>
<dbReference type="RefSeq" id="WP_070392580.1">
    <property type="nucleotide sequence ID" value="NZ_CP017599.1"/>
</dbReference>
<evidence type="ECO:0000313" key="2">
    <source>
        <dbReference type="Proteomes" id="UP000177870"/>
    </source>
</evidence>
<dbReference type="AlphaFoldDB" id="A0A1D8TR41"/>
<accession>A0A1D8TR41</accession>
<evidence type="ECO:0000313" key="1">
    <source>
        <dbReference type="EMBL" id="AOX00109.1"/>
    </source>
</evidence>
<proteinExistence type="predicted"/>
<dbReference type="STRING" id="1458985.BJP34_12215"/>
<reference evidence="2" key="1">
    <citation type="submission" date="2016-10" db="EMBL/GenBank/DDBJ databases">
        <title>Comparative genomics uncovers the prolific and rare metabolic potential of the cyanobacterial genus Moorea.</title>
        <authorList>
            <person name="Leao T."/>
            <person name="Castelao G."/>
            <person name="Korobeynikov A."/>
            <person name="Monroe E.A."/>
            <person name="Podell S."/>
            <person name="Glukhov E."/>
            <person name="Allen E."/>
            <person name="Gerwick W.H."/>
            <person name="Gerwick L."/>
        </authorList>
    </citation>
    <scope>NUCLEOTIDE SEQUENCE [LARGE SCALE GENOMIC DNA]</scope>
    <source>
        <strain evidence="2">PAL-8-15-08-1</strain>
    </source>
</reference>
<dbReference type="OrthoDB" id="483634at2"/>